<evidence type="ECO:0000313" key="2">
    <source>
        <dbReference type="Proteomes" id="UP000267934"/>
    </source>
</evidence>
<organism evidence="1 2">
    <name type="scientific">Erwinia phage phiEaP8</name>
    <dbReference type="NCBI Taxonomy" id="2178928"/>
    <lineage>
        <taxon>Viruses</taxon>
        <taxon>Duplodnaviria</taxon>
        <taxon>Heunggongvirae</taxon>
        <taxon>Uroviricota</taxon>
        <taxon>Caudoviricetes</taxon>
        <taxon>Schitoviridae</taxon>
        <taxon>Erskinevirinae</taxon>
        <taxon>Yonginvirus</taxon>
        <taxon>Yonginvirus EaP8</taxon>
    </lineage>
</organism>
<reference evidence="1 2" key="1">
    <citation type="journal article" date="2018" name="Plant Pathol. J.">
        <title>Characterization of the Lytic Bacteriophage phiEaP-8 Effective against Both Erwinia amylovora and Erwinia pyrifoliae Causing Severe Diseases in Apple and Pear.</title>
        <authorList>
            <person name="Park J."/>
            <person name="Lee G.M."/>
            <person name="Kim D."/>
            <person name="Park D.H."/>
            <person name="Oh C.S."/>
        </authorList>
    </citation>
    <scope>NUCLEOTIDE SEQUENCE [LARGE SCALE GENOMIC DNA]</scope>
</reference>
<dbReference type="RefSeq" id="YP_009889626.1">
    <property type="nucleotide sequence ID" value="NC_049510.1"/>
</dbReference>
<dbReference type="KEGG" id="vg:55819126"/>
<protein>
    <submittedName>
        <fullName evidence="1">Uncharacterized protein</fullName>
    </submittedName>
</protein>
<dbReference type="GeneID" id="55819126"/>
<sequence length="68" mass="7944">MLLSRSYAICEICGEPRSKRVHRKCSRELQRRYDPVLNAKINAGVRADELKISMQRELSVRIKGRTKE</sequence>
<keyword evidence="2" id="KW-1185">Reference proteome</keyword>
<name>A0A3G1QTR6_9CAUD</name>
<proteinExistence type="predicted"/>
<evidence type="ECO:0000313" key="1">
    <source>
        <dbReference type="EMBL" id="AWN06262.1"/>
    </source>
</evidence>
<accession>A0A3G1QTR6</accession>
<dbReference type="Proteomes" id="UP000267934">
    <property type="component" value="Segment"/>
</dbReference>
<dbReference type="EMBL" id="MH160392">
    <property type="protein sequence ID" value="AWN06262.1"/>
    <property type="molecule type" value="Genomic_DNA"/>
</dbReference>